<evidence type="ECO:0000313" key="2">
    <source>
        <dbReference type="Proteomes" id="UP001341840"/>
    </source>
</evidence>
<dbReference type="EMBL" id="JASCZI010212516">
    <property type="protein sequence ID" value="MED6199664.1"/>
    <property type="molecule type" value="Genomic_DNA"/>
</dbReference>
<accession>A0ABU6XR73</accession>
<dbReference type="Proteomes" id="UP001341840">
    <property type="component" value="Unassembled WGS sequence"/>
</dbReference>
<organism evidence="1 2">
    <name type="scientific">Stylosanthes scabra</name>
    <dbReference type="NCBI Taxonomy" id="79078"/>
    <lineage>
        <taxon>Eukaryota</taxon>
        <taxon>Viridiplantae</taxon>
        <taxon>Streptophyta</taxon>
        <taxon>Embryophyta</taxon>
        <taxon>Tracheophyta</taxon>
        <taxon>Spermatophyta</taxon>
        <taxon>Magnoliopsida</taxon>
        <taxon>eudicotyledons</taxon>
        <taxon>Gunneridae</taxon>
        <taxon>Pentapetalae</taxon>
        <taxon>rosids</taxon>
        <taxon>fabids</taxon>
        <taxon>Fabales</taxon>
        <taxon>Fabaceae</taxon>
        <taxon>Papilionoideae</taxon>
        <taxon>50 kb inversion clade</taxon>
        <taxon>dalbergioids sensu lato</taxon>
        <taxon>Dalbergieae</taxon>
        <taxon>Pterocarpus clade</taxon>
        <taxon>Stylosanthes</taxon>
    </lineage>
</organism>
<proteinExistence type="predicted"/>
<gene>
    <name evidence="1" type="ORF">PIB30_078046</name>
</gene>
<sequence>MGVVMVITIHPPLPAAITFAPELRLMNRLRLHEACSVLFDSIPLEIMQLSMIFEAYELATPATIDDVSASSACSLNLVGWMVNLDIQ</sequence>
<protein>
    <submittedName>
        <fullName evidence="1">Uncharacterized protein</fullName>
    </submittedName>
</protein>
<keyword evidence="2" id="KW-1185">Reference proteome</keyword>
<evidence type="ECO:0000313" key="1">
    <source>
        <dbReference type="EMBL" id="MED6199664.1"/>
    </source>
</evidence>
<name>A0ABU6XR73_9FABA</name>
<reference evidence="1 2" key="1">
    <citation type="journal article" date="2023" name="Plants (Basel)">
        <title>Bridging the Gap: Combining Genomics and Transcriptomics Approaches to Understand Stylosanthes scabra, an Orphan Legume from the Brazilian Caatinga.</title>
        <authorList>
            <person name="Ferreira-Neto J.R.C."/>
            <person name="da Silva M.D."/>
            <person name="Binneck E."/>
            <person name="de Melo N.F."/>
            <person name="da Silva R.H."/>
            <person name="de Melo A.L.T.M."/>
            <person name="Pandolfi V."/>
            <person name="Bustamante F.O."/>
            <person name="Brasileiro-Vidal A.C."/>
            <person name="Benko-Iseppon A.M."/>
        </authorList>
    </citation>
    <scope>NUCLEOTIDE SEQUENCE [LARGE SCALE GENOMIC DNA]</scope>
    <source>
        <tissue evidence="1">Leaves</tissue>
    </source>
</reference>
<comment type="caution">
    <text evidence="1">The sequence shown here is derived from an EMBL/GenBank/DDBJ whole genome shotgun (WGS) entry which is preliminary data.</text>
</comment>